<dbReference type="AlphaFoldDB" id="A0A3B3Z6S8"/>
<dbReference type="Ensembl" id="ENSPMGT00000000258.1">
    <property type="protein sequence ID" value="ENSPMGP00000000244.1"/>
    <property type="gene ID" value="ENSPMGG00000000264.1"/>
</dbReference>
<dbReference type="Proteomes" id="UP000261520">
    <property type="component" value="Unplaced"/>
</dbReference>
<reference evidence="1" key="2">
    <citation type="submission" date="2025-09" db="UniProtKB">
        <authorList>
            <consortium name="Ensembl"/>
        </authorList>
    </citation>
    <scope>IDENTIFICATION</scope>
</reference>
<organism evidence="1 2">
    <name type="scientific">Periophthalmus magnuspinnatus</name>
    <dbReference type="NCBI Taxonomy" id="409849"/>
    <lineage>
        <taxon>Eukaryota</taxon>
        <taxon>Metazoa</taxon>
        <taxon>Chordata</taxon>
        <taxon>Craniata</taxon>
        <taxon>Vertebrata</taxon>
        <taxon>Euteleostomi</taxon>
        <taxon>Actinopterygii</taxon>
        <taxon>Neopterygii</taxon>
        <taxon>Teleostei</taxon>
        <taxon>Neoteleostei</taxon>
        <taxon>Acanthomorphata</taxon>
        <taxon>Gobiaria</taxon>
        <taxon>Gobiiformes</taxon>
        <taxon>Gobioidei</taxon>
        <taxon>Gobiidae</taxon>
        <taxon>Oxudercinae</taxon>
        <taxon>Periophthalmus</taxon>
    </lineage>
</organism>
<reference evidence="1" key="1">
    <citation type="submission" date="2025-08" db="UniProtKB">
        <authorList>
            <consortium name="Ensembl"/>
        </authorList>
    </citation>
    <scope>IDENTIFICATION</scope>
</reference>
<keyword evidence="2" id="KW-1185">Reference proteome</keyword>
<evidence type="ECO:0000313" key="1">
    <source>
        <dbReference type="Ensembl" id="ENSPMGP00000000244.1"/>
    </source>
</evidence>
<protein>
    <submittedName>
        <fullName evidence="1">Uncharacterized protein</fullName>
    </submittedName>
</protein>
<name>A0A3B3Z6S8_9GOBI</name>
<evidence type="ECO:0000313" key="2">
    <source>
        <dbReference type="Proteomes" id="UP000261520"/>
    </source>
</evidence>
<sequence length="121" mass="12976">MFLGSCAQVRVFRCLCSGALRAELYALVGPVRAELYAPVGPVRAGLYAPVGPVRAELYAPMGPVRAELYAPVGPVRAELYAPVDSSLYFAHYSALFPNFIPGAKVDLRLAFSAHSSLFSLV</sequence>
<accession>A0A3B3Z6S8</accession>
<proteinExistence type="predicted"/>